<dbReference type="KEGG" id="halc:EY643_06990"/>
<reference evidence="3 4" key="1">
    <citation type="submission" date="2019-02" db="EMBL/GenBank/DDBJ databases">
        <authorList>
            <person name="Li S.-H."/>
        </authorList>
    </citation>
    <scope>NUCLEOTIDE SEQUENCE [LARGE SCALE GENOMIC DNA]</scope>
    <source>
        <strain evidence="3 4">IMCC14385</strain>
    </source>
</reference>
<accession>A0A5P9NHV9</accession>
<evidence type="ECO:0000256" key="1">
    <source>
        <dbReference type="ARBA" id="ARBA00005254"/>
    </source>
</evidence>
<sequence>MSVLLSHTDEGVTIVTLNRPEQLNALSLELRAALAEEFTRLATDSASEIIILTGSGRAFSAGLDLKELGQTGLPSEGASGPDLHEAIRNVGKPVIGAVNGFAVTGGFEIALMCDILIASDQARFADTHVRMGVVPGWGLSQRLSRAIGSSRARELSFTGKYLDALTAERWGLVNRVLSADELMPHCLELAREIQAADRATLKAVQHLIDYSLDHGLNTGLAYEDKVSTEHAENVSSSALEDRRGKVMGAGRQQN</sequence>
<evidence type="ECO:0000313" key="4">
    <source>
        <dbReference type="Proteomes" id="UP000326287"/>
    </source>
</evidence>
<proteinExistence type="inferred from homology"/>
<evidence type="ECO:0000256" key="2">
    <source>
        <dbReference type="SAM" id="MobiDB-lite"/>
    </source>
</evidence>
<dbReference type="CDD" id="cd06558">
    <property type="entry name" value="crotonase-like"/>
    <property type="match status" value="1"/>
</dbReference>
<dbReference type="AlphaFoldDB" id="A0A5P9NHV9"/>
<dbReference type="GO" id="GO:0004300">
    <property type="term" value="F:enoyl-CoA hydratase activity"/>
    <property type="evidence" value="ECO:0007669"/>
    <property type="project" value="UniProtKB-EC"/>
</dbReference>
<dbReference type="InterPro" id="IPR029045">
    <property type="entry name" value="ClpP/crotonase-like_dom_sf"/>
</dbReference>
<dbReference type="Pfam" id="PF00378">
    <property type="entry name" value="ECH_1"/>
    <property type="match status" value="1"/>
</dbReference>
<name>A0A5P9NHV9_9GAMM</name>
<feature type="region of interest" description="Disordered" evidence="2">
    <location>
        <begin position="231"/>
        <end position="254"/>
    </location>
</feature>
<dbReference type="Gene3D" id="3.90.226.10">
    <property type="entry name" value="2-enoyl-CoA Hydratase, Chain A, domain 1"/>
    <property type="match status" value="1"/>
</dbReference>
<comment type="similarity">
    <text evidence="1">Belongs to the enoyl-CoA hydratase/isomerase family.</text>
</comment>
<protein>
    <submittedName>
        <fullName evidence="3">Enoyl-CoA hydratase</fullName>
        <ecNumber evidence="3">4.2.1.17</ecNumber>
    </submittedName>
</protein>
<dbReference type="PANTHER" id="PTHR43802:SF1">
    <property type="entry name" value="IP11341P-RELATED"/>
    <property type="match status" value="1"/>
</dbReference>
<dbReference type="SUPFAM" id="SSF52096">
    <property type="entry name" value="ClpP/crotonase"/>
    <property type="match status" value="1"/>
</dbReference>
<dbReference type="EC" id="4.2.1.17" evidence="3"/>
<dbReference type="InterPro" id="IPR001753">
    <property type="entry name" value="Enoyl-CoA_hydra/iso"/>
</dbReference>
<keyword evidence="3" id="KW-0456">Lyase</keyword>
<dbReference type="RefSeq" id="WP_152661524.1">
    <property type="nucleotide sequence ID" value="NZ_CP036422.1"/>
</dbReference>
<dbReference type="Proteomes" id="UP000326287">
    <property type="component" value="Chromosome"/>
</dbReference>
<keyword evidence="4" id="KW-1185">Reference proteome</keyword>
<dbReference type="OrthoDB" id="9777711at2"/>
<dbReference type="EMBL" id="CP036422">
    <property type="protein sequence ID" value="QFU75417.1"/>
    <property type="molecule type" value="Genomic_DNA"/>
</dbReference>
<dbReference type="NCBIfam" id="NF004840">
    <property type="entry name" value="PRK06190.1"/>
    <property type="match status" value="1"/>
</dbReference>
<gene>
    <name evidence="3" type="ORF">EY643_06990</name>
</gene>
<dbReference type="PANTHER" id="PTHR43802">
    <property type="entry name" value="ENOYL-COA HYDRATASE"/>
    <property type="match status" value="1"/>
</dbReference>
<organism evidence="3 4">
    <name type="scientific">Halioglobus maricola</name>
    <dbReference type="NCBI Taxonomy" id="2601894"/>
    <lineage>
        <taxon>Bacteria</taxon>
        <taxon>Pseudomonadati</taxon>
        <taxon>Pseudomonadota</taxon>
        <taxon>Gammaproteobacteria</taxon>
        <taxon>Cellvibrionales</taxon>
        <taxon>Halieaceae</taxon>
        <taxon>Halioglobus</taxon>
    </lineage>
</organism>
<evidence type="ECO:0000313" key="3">
    <source>
        <dbReference type="EMBL" id="QFU75417.1"/>
    </source>
</evidence>